<name>A0ABQ5I940_9ASTR</name>
<evidence type="ECO:0000313" key="1">
    <source>
        <dbReference type="EMBL" id="GJT96214.1"/>
    </source>
</evidence>
<organism evidence="1 2">
    <name type="scientific">Tanacetum coccineum</name>
    <dbReference type="NCBI Taxonomy" id="301880"/>
    <lineage>
        <taxon>Eukaryota</taxon>
        <taxon>Viridiplantae</taxon>
        <taxon>Streptophyta</taxon>
        <taxon>Embryophyta</taxon>
        <taxon>Tracheophyta</taxon>
        <taxon>Spermatophyta</taxon>
        <taxon>Magnoliopsida</taxon>
        <taxon>eudicotyledons</taxon>
        <taxon>Gunneridae</taxon>
        <taxon>Pentapetalae</taxon>
        <taxon>asterids</taxon>
        <taxon>campanulids</taxon>
        <taxon>Asterales</taxon>
        <taxon>Asteraceae</taxon>
        <taxon>Asteroideae</taxon>
        <taxon>Anthemideae</taxon>
        <taxon>Anthemidinae</taxon>
        <taxon>Tanacetum</taxon>
    </lineage>
</organism>
<reference evidence="1" key="2">
    <citation type="submission" date="2022-01" db="EMBL/GenBank/DDBJ databases">
        <authorList>
            <person name="Yamashiro T."/>
            <person name="Shiraishi A."/>
            <person name="Satake H."/>
            <person name="Nakayama K."/>
        </authorList>
    </citation>
    <scope>NUCLEOTIDE SEQUENCE</scope>
</reference>
<dbReference type="PANTHER" id="PTHR15503:SF45">
    <property type="entry name" value="RNA-DIRECTED DNA POLYMERASE HOMOLOG"/>
    <property type="match status" value="1"/>
</dbReference>
<protein>
    <recommendedName>
        <fullName evidence="3">Reverse transcriptase domain-containing protein</fullName>
    </recommendedName>
</protein>
<evidence type="ECO:0000313" key="2">
    <source>
        <dbReference type="Proteomes" id="UP001151760"/>
    </source>
</evidence>
<dbReference type="EMBL" id="BQNB010020461">
    <property type="protein sequence ID" value="GJT96214.1"/>
    <property type="molecule type" value="Genomic_DNA"/>
</dbReference>
<comment type="caution">
    <text evidence="1">The sequence shown here is derived from an EMBL/GenBank/DDBJ whole genome shotgun (WGS) entry which is preliminary data.</text>
</comment>
<accession>A0ABQ5I940</accession>
<dbReference type="PANTHER" id="PTHR15503">
    <property type="entry name" value="LDOC1 RELATED"/>
    <property type="match status" value="1"/>
</dbReference>
<sequence>MVGTLPKNFLKPPTSRKILEALDEELRNFVPRLVVLKVGRKICMKLRNKSSKLNFLSVDASIAADRARHANTRNDTRGSGPVRCLDAALVVRECTFTGFMKCNTAVFYGIEGAVDAYIRGLSDNIKGEVTYFKPANLNEAVCIAHKLMEQKSQARNERILEGNKQKWEKFQSGNSSRLSATSVERLGTRQGHTRNRCPKKVKKEETGEVHGRAYAIKDVDLQGPNVVTGLPLPRQVEFRIDLVQGAAPIARAPYHLAPSEMK</sequence>
<dbReference type="Proteomes" id="UP001151760">
    <property type="component" value="Unassembled WGS sequence"/>
</dbReference>
<gene>
    <name evidence="1" type="ORF">Tco_1091732</name>
</gene>
<evidence type="ECO:0008006" key="3">
    <source>
        <dbReference type="Google" id="ProtNLM"/>
    </source>
</evidence>
<dbReference type="InterPro" id="IPR032567">
    <property type="entry name" value="RTL1-rel"/>
</dbReference>
<reference evidence="1" key="1">
    <citation type="journal article" date="2022" name="Int. J. Mol. Sci.">
        <title>Draft Genome of Tanacetum Coccineum: Genomic Comparison of Closely Related Tanacetum-Family Plants.</title>
        <authorList>
            <person name="Yamashiro T."/>
            <person name="Shiraishi A."/>
            <person name="Nakayama K."/>
            <person name="Satake H."/>
        </authorList>
    </citation>
    <scope>NUCLEOTIDE SEQUENCE</scope>
</reference>
<keyword evidence="2" id="KW-1185">Reference proteome</keyword>
<proteinExistence type="predicted"/>